<gene>
    <name evidence="4" type="ORF">TBRA_LOCUS1900</name>
</gene>
<feature type="domain" description="DUF5641" evidence="3">
    <location>
        <begin position="215"/>
        <end position="271"/>
    </location>
</feature>
<sequence>MRSPRTFRQALTRVAHRPYSLHGFTCAQDSKNAADTRQFNTIAPRPWQYEPSQSSFTWLHSKAVTTIGVVERPALAQRSRNSMADRAAKCRREPRRCRADPQHEFTVRLIRYTHERLRRSGISTTMRTLRERVWILSSRRAVRKVINRCVNCRRHAAKTVTTPATCLSEDRVRDADVFEVTGVDYAGPLYLRDGTKAWICLFTCAIYRPVHLELKISIGDIVLVENDNTKRLDWPLARVIDLVKDRDGIVQVAKVKTATGELMRPVQGLLILEESDPIDDKEQIADQDLTPIIPSSDFISDSPPTVSDNQPIILEEKQQQFTRSGRAVKKPTRFKDYAMRVLALIAGWLSTRCDNSHRPRRRRGQPRIRFKRTSDADAAAQSRTHSLNHTDTRLHTQERQSTREVLTGVECRQWPLVTIAAGLTFSLAWAATGTHSSRSRNYQTITIMNAYTIHHIFRVEHNGVLTTGLIPSLGGRGPTRSTCICWNRASGWIHVVSIDPKPTPSD</sequence>
<evidence type="ECO:0000313" key="4">
    <source>
        <dbReference type="EMBL" id="CAB0029876.1"/>
    </source>
</evidence>
<dbReference type="PANTHER" id="PTHR47331">
    <property type="entry name" value="PHD-TYPE DOMAIN-CONTAINING PROTEIN"/>
    <property type="match status" value="1"/>
</dbReference>
<dbReference type="InterPro" id="IPR040676">
    <property type="entry name" value="DUF5641"/>
</dbReference>
<feature type="region of interest" description="Disordered" evidence="1">
    <location>
        <begin position="355"/>
        <end position="401"/>
    </location>
</feature>
<feature type="compositionally biased region" description="Basic residues" evidence="1">
    <location>
        <begin position="358"/>
        <end position="371"/>
    </location>
</feature>
<protein>
    <recommendedName>
        <fullName evidence="6">DUF5641 domain-containing protein</fullName>
    </recommendedName>
</protein>
<dbReference type="Pfam" id="PF18701">
    <property type="entry name" value="DUF5641"/>
    <property type="match status" value="1"/>
</dbReference>
<reference evidence="4 5" key="1">
    <citation type="submission" date="2020-02" db="EMBL/GenBank/DDBJ databases">
        <authorList>
            <person name="Ferguson B K."/>
        </authorList>
    </citation>
    <scope>NUCLEOTIDE SEQUENCE [LARGE SCALE GENOMIC DNA]</scope>
</reference>
<dbReference type="Proteomes" id="UP000479190">
    <property type="component" value="Unassembled WGS sequence"/>
</dbReference>
<organism evidence="4 5">
    <name type="scientific">Trichogramma brassicae</name>
    <dbReference type="NCBI Taxonomy" id="86971"/>
    <lineage>
        <taxon>Eukaryota</taxon>
        <taxon>Metazoa</taxon>
        <taxon>Ecdysozoa</taxon>
        <taxon>Arthropoda</taxon>
        <taxon>Hexapoda</taxon>
        <taxon>Insecta</taxon>
        <taxon>Pterygota</taxon>
        <taxon>Neoptera</taxon>
        <taxon>Endopterygota</taxon>
        <taxon>Hymenoptera</taxon>
        <taxon>Apocrita</taxon>
        <taxon>Proctotrupomorpha</taxon>
        <taxon>Chalcidoidea</taxon>
        <taxon>Trichogrammatidae</taxon>
        <taxon>Trichogramma</taxon>
    </lineage>
</organism>
<dbReference type="PANTHER" id="PTHR47331:SF2">
    <property type="match status" value="1"/>
</dbReference>
<dbReference type="OrthoDB" id="6432478at2759"/>
<accession>A0A6H5I098</accession>
<keyword evidence="5" id="KW-1185">Reference proteome</keyword>
<evidence type="ECO:0000259" key="2">
    <source>
        <dbReference type="Pfam" id="PF17921"/>
    </source>
</evidence>
<feature type="domain" description="Integrase zinc-binding" evidence="2">
    <location>
        <begin position="103"/>
        <end position="156"/>
    </location>
</feature>
<evidence type="ECO:0000256" key="1">
    <source>
        <dbReference type="SAM" id="MobiDB-lite"/>
    </source>
</evidence>
<dbReference type="AlphaFoldDB" id="A0A6H5I098"/>
<dbReference type="EMBL" id="CADCXV010000358">
    <property type="protein sequence ID" value="CAB0029876.1"/>
    <property type="molecule type" value="Genomic_DNA"/>
</dbReference>
<proteinExistence type="predicted"/>
<dbReference type="InterPro" id="IPR041588">
    <property type="entry name" value="Integrase_H2C2"/>
</dbReference>
<evidence type="ECO:0000259" key="3">
    <source>
        <dbReference type="Pfam" id="PF18701"/>
    </source>
</evidence>
<dbReference type="Pfam" id="PF17921">
    <property type="entry name" value="Integrase_H2C2"/>
    <property type="match status" value="1"/>
</dbReference>
<evidence type="ECO:0000313" key="5">
    <source>
        <dbReference type="Proteomes" id="UP000479190"/>
    </source>
</evidence>
<evidence type="ECO:0008006" key="6">
    <source>
        <dbReference type="Google" id="ProtNLM"/>
    </source>
</evidence>
<name>A0A6H5I098_9HYME</name>
<feature type="compositionally biased region" description="Basic and acidic residues" evidence="1">
    <location>
        <begin position="388"/>
        <end position="401"/>
    </location>
</feature>